<dbReference type="InterPro" id="IPR036956">
    <property type="entry name" value="Impact_N_sf"/>
</dbReference>
<dbReference type="PANTHER" id="PTHR16301:SF20">
    <property type="entry name" value="IMPACT FAMILY MEMBER YIGZ"/>
    <property type="match status" value="1"/>
</dbReference>
<dbReference type="SUPFAM" id="SSF54211">
    <property type="entry name" value="Ribosomal protein S5 domain 2-like"/>
    <property type="match status" value="1"/>
</dbReference>
<dbReference type="Pfam" id="PF09186">
    <property type="entry name" value="DUF1949"/>
    <property type="match status" value="1"/>
</dbReference>
<dbReference type="PROSITE" id="PS00910">
    <property type="entry name" value="UPF0029"/>
    <property type="match status" value="1"/>
</dbReference>
<dbReference type="InterPro" id="IPR035647">
    <property type="entry name" value="EFG_III/V"/>
</dbReference>
<proteinExistence type="inferred from homology"/>
<evidence type="ECO:0000256" key="1">
    <source>
        <dbReference type="ARBA" id="ARBA00007665"/>
    </source>
</evidence>
<dbReference type="Gene3D" id="3.30.70.240">
    <property type="match status" value="1"/>
</dbReference>
<dbReference type="InterPro" id="IPR020568">
    <property type="entry name" value="Ribosomal_Su5_D2-typ_SF"/>
</dbReference>
<dbReference type="InterPro" id="IPR015269">
    <property type="entry name" value="UPF0029_Impact_C"/>
</dbReference>
<dbReference type="InterPro" id="IPR023582">
    <property type="entry name" value="Impact"/>
</dbReference>
<evidence type="ECO:0000313" key="4">
    <source>
        <dbReference type="EMBL" id="RLV60810.1"/>
    </source>
</evidence>
<dbReference type="OrthoDB" id="9813771at2"/>
<feature type="domain" description="Impact N-terminal" evidence="2">
    <location>
        <begin position="20"/>
        <end position="124"/>
    </location>
</feature>
<gene>
    <name evidence="4" type="ORF">D5018_04920</name>
</gene>
<sequence length="205" mass="22750">MASDRYLVPAQPLVLEEEIKKSRFITILFRCQSESELKLALTNFRRDYPDARHYCWAFVGGAPKEMVNCGSSDDGEPSGSAGRPMLSVLQGADIGEIGAIVVRYFGGTKLGVGGLVRAYSAGIKRGLPQLQTDVQQLRDEARLSCDYAQLSDVEYLCKKHQVLIQDQQFTEQVLLPLAIPKSNRQIIQQELATLSQGQLSLKFVE</sequence>
<keyword evidence="5" id="KW-1185">Reference proteome</keyword>
<reference evidence="4 5" key="1">
    <citation type="submission" date="2018-09" db="EMBL/GenBank/DDBJ databases">
        <title>Phylogeny of the Shewanellaceae, and recommendation for two new genera, Pseudoshewanella and Parashewanella.</title>
        <authorList>
            <person name="Wang G."/>
        </authorList>
    </citation>
    <scope>NUCLEOTIDE SEQUENCE [LARGE SCALE GENOMIC DNA]</scope>
    <source>
        <strain evidence="4 5">C51</strain>
    </source>
</reference>
<dbReference type="PANTHER" id="PTHR16301">
    <property type="entry name" value="IMPACT-RELATED"/>
    <property type="match status" value="1"/>
</dbReference>
<comment type="similarity">
    <text evidence="1">Belongs to the IMPACT family.</text>
</comment>
<dbReference type="InterPro" id="IPR001498">
    <property type="entry name" value="Impact_N"/>
</dbReference>
<dbReference type="GO" id="GO:0017111">
    <property type="term" value="F:ribonucleoside triphosphate phosphatase activity"/>
    <property type="evidence" value="ECO:0007669"/>
    <property type="project" value="UniProtKB-ARBA"/>
</dbReference>
<dbReference type="AlphaFoldDB" id="A0A3L8Q067"/>
<feature type="domain" description="UPF0029" evidence="3">
    <location>
        <begin position="143"/>
        <end position="198"/>
    </location>
</feature>
<dbReference type="RefSeq" id="WP_121837893.1">
    <property type="nucleotide sequence ID" value="NZ_ML014760.1"/>
</dbReference>
<dbReference type="Proteomes" id="UP000281474">
    <property type="component" value="Unassembled WGS sequence"/>
</dbReference>
<evidence type="ECO:0000259" key="2">
    <source>
        <dbReference type="Pfam" id="PF01205"/>
    </source>
</evidence>
<name>A0A3L8Q067_9GAMM</name>
<dbReference type="InterPro" id="IPR015796">
    <property type="entry name" value="Impact_YigZ-like"/>
</dbReference>
<dbReference type="NCBIfam" id="TIGR00257">
    <property type="entry name" value="IMPACT_YIGZ"/>
    <property type="match status" value="1"/>
</dbReference>
<dbReference type="Pfam" id="PF01205">
    <property type="entry name" value="Impact_N"/>
    <property type="match status" value="1"/>
</dbReference>
<dbReference type="GO" id="GO:0032561">
    <property type="term" value="F:guanyl ribonucleotide binding"/>
    <property type="evidence" value="ECO:0007669"/>
    <property type="project" value="UniProtKB-ARBA"/>
</dbReference>
<dbReference type="GO" id="GO:0006446">
    <property type="term" value="P:regulation of translational initiation"/>
    <property type="evidence" value="ECO:0007669"/>
    <property type="project" value="TreeGrafter"/>
</dbReference>
<evidence type="ECO:0000259" key="3">
    <source>
        <dbReference type="Pfam" id="PF09186"/>
    </source>
</evidence>
<comment type="caution">
    <text evidence="4">The sequence shown here is derived from an EMBL/GenBank/DDBJ whole genome shotgun (WGS) entry which is preliminary data.</text>
</comment>
<accession>A0A3L8Q067</accession>
<dbReference type="EMBL" id="QZEI01000011">
    <property type="protein sequence ID" value="RLV60810.1"/>
    <property type="molecule type" value="Genomic_DNA"/>
</dbReference>
<dbReference type="GO" id="GO:0043168">
    <property type="term" value="F:anion binding"/>
    <property type="evidence" value="ECO:0007669"/>
    <property type="project" value="UniProtKB-ARBA"/>
</dbReference>
<dbReference type="SUPFAM" id="SSF54980">
    <property type="entry name" value="EF-G C-terminal domain-like"/>
    <property type="match status" value="1"/>
</dbReference>
<protein>
    <submittedName>
        <fullName evidence="4">YigZ family protein</fullName>
    </submittedName>
</protein>
<organism evidence="4 5">
    <name type="scientific">Parashewanella curva</name>
    <dbReference type="NCBI Taxonomy" id="2338552"/>
    <lineage>
        <taxon>Bacteria</taxon>
        <taxon>Pseudomonadati</taxon>
        <taxon>Pseudomonadota</taxon>
        <taxon>Gammaproteobacteria</taxon>
        <taxon>Alteromonadales</taxon>
        <taxon>Shewanellaceae</taxon>
        <taxon>Parashewanella</taxon>
    </lineage>
</organism>
<evidence type="ECO:0000313" key="5">
    <source>
        <dbReference type="Proteomes" id="UP000281474"/>
    </source>
</evidence>
<dbReference type="Gene3D" id="3.30.230.30">
    <property type="entry name" value="Impact, N-terminal domain"/>
    <property type="match status" value="1"/>
</dbReference>
<dbReference type="InterPro" id="IPR020569">
    <property type="entry name" value="UPF0029_Impact_CS"/>
</dbReference>
<dbReference type="GO" id="GO:0005737">
    <property type="term" value="C:cytoplasm"/>
    <property type="evidence" value="ECO:0007669"/>
    <property type="project" value="TreeGrafter"/>
</dbReference>